<feature type="transmembrane region" description="Helical" evidence="7">
    <location>
        <begin position="84"/>
        <end position="104"/>
    </location>
</feature>
<keyword evidence="4 7" id="KW-0812">Transmembrane</keyword>
<dbReference type="InterPro" id="IPR036458">
    <property type="entry name" value="Na:dicarbo_symporter_sf"/>
</dbReference>
<comment type="caution">
    <text evidence="8">The sequence shown here is derived from an EMBL/GenBank/DDBJ whole genome shotgun (WGS) entry which is preliminary data.</text>
</comment>
<dbReference type="AlphaFoldDB" id="A0A426DMJ1"/>
<comment type="subcellular location">
    <subcellularLocation>
        <location evidence="1">Cell membrane</location>
        <topology evidence="1">Multi-pass membrane protein</topology>
    </subcellularLocation>
</comment>
<evidence type="ECO:0000313" key="9">
    <source>
        <dbReference type="Proteomes" id="UP000274920"/>
    </source>
</evidence>
<reference evidence="8" key="1">
    <citation type="submission" date="2018-10" db="EMBL/GenBank/DDBJ databases">
        <title>Schaedlerella arabinophila gen. nov. sp. nov., isolated from the mouse intestinal tract and comparative analysis with the genome of the closely related altered Schaedler flora strain ASF502.</title>
        <authorList>
            <person name="Miyake S."/>
            <person name="Soh M."/>
            <person name="Seedorf H."/>
        </authorList>
    </citation>
    <scope>NUCLEOTIDE SEQUENCE [LARGE SCALE GENOMIC DNA]</scope>
    <source>
        <strain evidence="8">DSM 106076</strain>
    </source>
</reference>
<accession>A0A426DMJ1</accession>
<evidence type="ECO:0000313" key="8">
    <source>
        <dbReference type="EMBL" id="RRK33963.1"/>
    </source>
</evidence>
<dbReference type="PRINTS" id="PR00173">
    <property type="entry name" value="EDTRNSPORT"/>
</dbReference>
<keyword evidence="3" id="KW-1003">Cell membrane</keyword>
<evidence type="ECO:0008006" key="10">
    <source>
        <dbReference type="Google" id="ProtNLM"/>
    </source>
</evidence>
<dbReference type="Proteomes" id="UP000274920">
    <property type="component" value="Unassembled WGS sequence"/>
</dbReference>
<name>A0A426DMJ1_9FIRM</name>
<dbReference type="SUPFAM" id="SSF118215">
    <property type="entry name" value="Proton glutamate symport protein"/>
    <property type="match status" value="1"/>
</dbReference>
<dbReference type="GO" id="GO:0005886">
    <property type="term" value="C:plasma membrane"/>
    <property type="evidence" value="ECO:0007669"/>
    <property type="project" value="UniProtKB-SubCell"/>
</dbReference>
<dbReference type="EMBL" id="RHJS01000002">
    <property type="protein sequence ID" value="RRK33963.1"/>
    <property type="molecule type" value="Genomic_DNA"/>
</dbReference>
<gene>
    <name evidence="8" type="ORF">EBB54_23365</name>
</gene>
<sequence>MSEKRNSEKRNKVNPMAWVFLAIVLGIASALIWGEKMSFLAPAGNIFINLIKMCCVPLVMCSIMKAVANMNDMRKLGRIGGKMLGLYIVFGAVSGILGLILAFMTNLGSGIAPSNAEEVEAQSFSVLEVIVNMVPSNVFSAMSNFELLQCI</sequence>
<keyword evidence="6 7" id="KW-0472">Membrane</keyword>
<dbReference type="InterPro" id="IPR001991">
    <property type="entry name" value="Na-dicarboxylate_symporter"/>
</dbReference>
<protein>
    <recommendedName>
        <fullName evidence="10">Dicarboxylate/amino acid:cation symporter</fullName>
    </recommendedName>
</protein>
<organism evidence="8 9">
    <name type="scientific">Schaedlerella arabinosiphila</name>
    <dbReference type="NCBI Taxonomy" id="2044587"/>
    <lineage>
        <taxon>Bacteria</taxon>
        <taxon>Bacillati</taxon>
        <taxon>Bacillota</taxon>
        <taxon>Clostridia</taxon>
        <taxon>Lachnospirales</taxon>
        <taxon>Lachnospiraceae</taxon>
        <taxon>Schaedlerella</taxon>
    </lineage>
</organism>
<evidence type="ECO:0000256" key="4">
    <source>
        <dbReference type="ARBA" id="ARBA00022692"/>
    </source>
</evidence>
<dbReference type="GO" id="GO:0015293">
    <property type="term" value="F:symporter activity"/>
    <property type="evidence" value="ECO:0007669"/>
    <property type="project" value="UniProtKB-KW"/>
</dbReference>
<keyword evidence="5 7" id="KW-1133">Transmembrane helix</keyword>
<evidence type="ECO:0000256" key="6">
    <source>
        <dbReference type="ARBA" id="ARBA00023136"/>
    </source>
</evidence>
<keyword evidence="2" id="KW-0813">Transport</keyword>
<dbReference type="PANTHER" id="PTHR42865">
    <property type="entry name" value="PROTON/GLUTAMATE-ASPARTATE SYMPORTER"/>
    <property type="match status" value="1"/>
</dbReference>
<dbReference type="Pfam" id="PF00375">
    <property type="entry name" value="SDF"/>
    <property type="match status" value="1"/>
</dbReference>
<proteinExistence type="predicted"/>
<dbReference type="RefSeq" id="WP_125129139.1">
    <property type="nucleotide sequence ID" value="NZ_RHJS01000002.1"/>
</dbReference>
<evidence type="ECO:0000256" key="1">
    <source>
        <dbReference type="ARBA" id="ARBA00004651"/>
    </source>
</evidence>
<evidence type="ECO:0000256" key="3">
    <source>
        <dbReference type="ARBA" id="ARBA00022475"/>
    </source>
</evidence>
<evidence type="ECO:0000256" key="5">
    <source>
        <dbReference type="ARBA" id="ARBA00022989"/>
    </source>
</evidence>
<feature type="transmembrane region" description="Helical" evidence="7">
    <location>
        <begin position="12"/>
        <end position="33"/>
    </location>
</feature>
<evidence type="ECO:0000256" key="2">
    <source>
        <dbReference type="ARBA" id="ARBA00022448"/>
    </source>
</evidence>
<evidence type="ECO:0000256" key="7">
    <source>
        <dbReference type="SAM" id="Phobius"/>
    </source>
</evidence>
<feature type="transmembrane region" description="Helical" evidence="7">
    <location>
        <begin position="39"/>
        <end position="63"/>
    </location>
</feature>
<dbReference type="PANTHER" id="PTHR42865:SF7">
    <property type="entry name" value="PROTON_GLUTAMATE-ASPARTATE SYMPORTER"/>
    <property type="match status" value="1"/>
</dbReference>
<keyword evidence="9" id="KW-1185">Reference proteome</keyword>
<dbReference type="Gene3D" id="1.10.3860.10">
    <property type="entry name" value="Sodium:dicarboxylate symporter"/>
    <property type="match status" value="1"/>
</dbReference>